<proteinExistence type="predicted"/>
<dbReference type="Gene3D" id="3.30.420.10">
    <property type="entry name" value="Ribonuclease H-like superfamily/Ribonuclease H"/>
    <property type="match status" value="1"/>
</dbReference>
<dbReference type="InterPro" id="IPR036397">
    <property type="entry name" value="RNaseH_sf"/>
</dbReference>
<dbReference type="OrthoDB" id="2273864at2759"/>
<organism evidence="1 2">
    <name type="scientific">Austropuccinia psidii MF-1</name>
    <dbReference type="NCBI Taxonomy" id="1389203"/>
    <lineage>
        <taxon>Eukaryota</taxon>
        <taxon>Fungi</taxon>
        <taxon>Dikarya</taxon>
        <taxon>Basidiomycota</taxon>
        <taxon>Pucciniomycotina</taxon>
        <taxon>Pucciniomycetes</taxon>
        <taxon>Pucciniales</taxon>
        <taxon>Sphaerophragmiaceae</taxon>
        <taxon>Austropuccinia</taxon>
    </lineage>
</organism>
<comment type="caution">
    <text evidence="1">The sequence shown here is derived from an EMBL/GenBank/DDBJ whole genome shotgun (WGS) entry which is preliminary data.</text>
</comment>
<accession>A0A9Q3BMW7</accession>
<protein>
    <recommendedName>
        <fullName evidence="3">Integrase catalytic domain-containing protein</fullName>
    </recommendedName>
</protein>
<name>A0A9Q3BMW7_9BASI</name>
<sequence>MIHIQEPKSPWVVVHMDCVTALSPSGDKIFRVIPHTWLFKDIIIDRDPKFTSALWTNHHRLFGTKLTFCTVYHTQTHGLEEIMIQALEINIRILCDYSLKFKESDGFNHDLFTVILALELGYGKYVHSSTVQTPAMLEKGWNPILPKDTQRKDFIKIDPTASKFKIILANVKNHEK</sequence>
<dbReference type="InterPro" id="IPR012337">
    <property type="entry name" value="RNaseH-like_sf"/>
</dbReference>
<dbReference type="Proteomes" id="UP000765509">
    <property type="component" value="Unassembled WGS sequence"/>
</dbReference>
<dbReference type="GO" id="GO:0003676">
    <property type="term" value="F:nucleic acid binding"/>
    <property type="evidence" value="ECO:0007669"/>
    <property type="project" value="InterPro"/>
</dbReference>
<reference evidence="1" key="1">
    <citation type="submission" date="2021-03" db="EMBL/GenBank/DDBJ databases">
        <title>Draft genome sequence of rust myrtle Austropuccinia psidii MF-1, a brazilian biotype.</title>
        <authorList>
            <person name="Quecine M.C."/>
            <person name="Pachon D.M.R."/>
            <person name="Bonatelli M.L."/>
            <person name="Correr F.H."/>
            <person name="Franceschini L.M."/>
            <person name="Leite T.F."/>
            <person name="Margarido G.R.A."/>
            <person name="Almeida C.A."/>
            <person name="Ferrarezi J.A."/>
            <person name="Labate C.A."/>
        </authorList>
    </citation>
    <scope>NUCLEOTIDE SEQUENCE</scope>
    <source>
        <strain evidence="1">MF-1</strain>
    </source>
</reference>
<evidence type="ECO:0000313" key="1">
    <source>
        <dbReference type="EMBL" id="MBW0467700.1"/>
    </source>
</evidence>
<evidence type="ECO:0008006" key="3">
    <source>
        <dbReference type="Google" id="ProtNLM"/>
    </source>
</evidence>
<evidence type="ECO:0000313" key="2">
    <source>
        <dbReference type="Proteomes" id="UP000765509"/>
    </source>
</evidence>
<dbReference type="SUPFAM" id="SSF53098">
    <property type="entry name" value="Ribonuclease H-like"/>
    <property type="match status" value="1"/>
</dbReference>
<dbReference type="AlphaFoldDB" id="A0A9Q3BMW7"/>
<keyword evidence="2" id="KW-1185">Reference proteome</keyword>
<dbReference type="EMBL" id="AVOT02001653">
    <property type="protein sequence ID" value="MBW0467700.1"/>
    <property type="molecule type" value="Genomic_DNA"/>
</dbReference>
<gene>
    <name evidence="1" type="ORF">O181_007415</name>
</gene>